<organism evidence="3 4">
    <name type="scientific">Puccinia graminis f. sp. tritici</name>
    <dbReference type="NCBI Taxonomy" id="56615"/>
    <lineage>
        <taxon>Eukaryota</taxon>
        <taxon>Fungi</taxon>
        <taxon>Dikarya</taxon>
        <taxon>Basidiomycota</taxon>
        <taxon>Pucciniomycotina</taxon>
        <taxon>Pucciniomycetes</taxon>
        <taxon>Pucciniales</taxon>
        <taxon>Pucciniaceae</taxon>
        <taxon>Puccinia</taxon>
    </lineage>
</organism>
<proteinExistence type="predicted"/>
<protein>
    <submittedName>
        <fullName evidence="3">Uncharacterized protein</fullName>
    </submittedName>
</protein>
<feature type="transmembrane region" description="Helical" evidence="2">
    <location>
        <begin position="350"/>
        <end position="370"/>
    </location>
</feature>
<evidence type="ECO:0000256" key="1">
    <source>
        <dbReference type="SAM" id="MobiDB-lite"/>
    </source>
</evidence>
<feature type="region of interest" description="Disordered" evidence="1">
    <location>
        <begin position="70"/>
        <end position="92"/>
    </location>
</feature>
<gene>
    <name evidence="3" type="ORF">PGTUg99_022757</name>
</gene>
<reference evidence="3 4" key="1">
    <citation type="submission" date="2019-05" db="EMBL/GenBank/DDBJ databases">
        <title>Emergence of the Ug99 lineage of the wheat stem rust pathogen through somatic hybridization.</title>
        <authorList>
            <person name="Li F."/>
            <person name="Upadhyaya N.M."/>
            <person name="Sperschneider J."/>
            <person name="Matny O."/>
            <person name="Nguyen-Phuc H."/>
            <person name="Mago R."/>
            <person name="Raley C."/>
            <person name="Miller M.E."/>
            <person name="Silverstein K.A.T."/>
            <person name="Henningsen E."/>
            <person name="Hirsch C.D."/>
            <person name="Visser B."/>
            <person name="Pretorius Z.A."/>
            <person name="Steffenson B.J."/>
            <person name="Schwessinger B."/>
            <person name="Dodds P.N."/>
            <person name="Figueroa M."/>
        </authorList>
    </citation>
    <scope>NUCLEOTIDE SEQUENCE [LARGE SCALE GENOMIC DNA]</scope>
    <source>
        <strain evidence="3 4">Ug99</strain>
    </source>
</reference>
<feature type="compositionally biased region" description="Basic and acidic residues" evidence="1">
    <location>
        <begin position="527"/>
        <end position="545"/>
    </location>
</feature>
<comment type="caution">
    <text evidence="3">The sequence shown here is derived from an EMBL/GenBank/DDBJ whole genome shotgun (WGS) entry which is preliminary data.</text>
</comment>
<name>A0A5B0SKT5_PUCGR</name>
<keyword evidence="2" id="KW-0812">Transmembrane</keyword>
<keyword evidence="2" id="KW-0472">Membrane</keyword>
<evidence type="ECO:0000313" key="3">
    <source>
        <dbReference type="EMBL" id="KAA1138512.1"/>
    </source>
</evidence>
<evidence type="ECO:0000313" key="4">
    <source>
        <dbReference type="Proteomes" id="UP000325313"/>
    </source>
</evidence>
<dbReference type="EMBL" id="VDEP01000002">
    <property type="protein sequence ID" value="KAA1138512.1"/>
    <property type="molecule type" value="Genomic_DNA"/>
</dbReference>
<dbReference type="Proteomes" id="UP000325313">
    <property type="component" value="Unassembled WGS sequence"/>
</dbReference>
<sequence>MTEIEFYSSFGQLEEIYIPSLSSYEEDGDLETEELDNSSVAFTFNPPSEPENIFTQQTNKPLQEIFEETETQDFHSEDQPASKTSSDEMLTTDFTGLEETIIQRMMEDFNVALSYEDKNSDGLEDFSQKEEYNTSTFIEDNNSTFSPINTVARIFFHTKGSDISVSPCSAQLMGTSAKLGEVPVIFQPENLFGDDISTEILTSFHVLPFANDSLENNSKQIQEDYPARFNPYGLDEVDRQNQEDQDRDCHLEELQDPDWFSHVLPASSDSSKEDIYTMNQSKSELLDQYIADRVFRQNQRDYTNHIEEQMQERRGLCDQQKEEPGLIKSPKHFELLEDNNSFNKRISVRIWNTAAIWIPWFILCLFMTWANANLLALIDFHFIEETYDHPSRQGAATLLFKIPTVVLIIENLLDFSSSILSSFSTQLMGPSANLGEERAIFPHEKPFSNDILQDEIIGNKHPADFYSESGVQLCMITSRNSSSELNSYMRRRSESDPLDHSAKSKSELLDRSTRLKQYKLKSAGTQKQRDTDQDEEQRRQGRDHCDQKDKGLELILNRLYWHEKPIVVDSSCQLLVNFFFLEHVVGYAVGSVALVADSFSSSSVYILNGPIRQGP</sequence>
<keyword evidence="2" id="KW-1133">Transmembrane helix</keyword>
<dbReference type="AlphaFoldDB" id="A0A5B0SKT5"/>
<evidence type="ECO:0000256" key="2">
    <source>
        <dbReference type="SAM" id="Phobius"/>
    </source>
</evidence>
<feature type="compositionally biased region" description="Polar residues" evidence="1">
    <location>
        <begin position="81"/>
        <end position="92"/>
    </location>
</feature>
<accession>A0A5B0SKT5</accession>
<feature type="region of interest" description="Disordered" evidence="1">
    <location>
        <begin position="520"/>
        <end position="545"/>
    </location>
</feature>